<gene>
    <name evidence="2" type="ORF">NMS_0634</name>
</gene>
<reference evidence="2 3" key="1">
    <citation type="journal article" date="2014" name="Proc. Natl. Acad. Sci. U.S.A.">
        <title>Functional characterization of flavobacteria rhodopsins reveals a unique class of light-driven chloride pump in bacteria.</title>
        <authorList>
            <person name="Yoshizawa S."/>
            <person name="Kumagai Y."/>
            <person name="Kim H."/>
            <person name="Ogura Y."/>
            <person name="Hayashi T."/>
            <person name="Iwasaki W."/>
            <person name="DeLong E.F."/>
            <person name="Kogure K."/>
        </authorList>
    </citation>
    <scope>NUCLEOTIDE SEQUENCE [LARGE SCALE GENOMIC DNA]</scope>
    <source>
        <strain evidence="2 3">S1-08</strain>
    </source>
</reference>
<evidence type="ECO:0000313" key="3">
    <source>
        <dbReference type="Proteomes" id="UP000031760"/>
    </source>
</evidence>
<evidence type="ECO:0000313" key="2">
    <source>
        <dbReference type="EMBL" id="BAO54643.1"/>
    </source>
</evidence>
<organism evidence="2 3">
    <name type="scientific">Nonlabens marinus S1-08</name>
    <dbReference type="NCBI Taxonomy" id="1454201"/>
    <lineage>
        <taxon>Bacteria</taxon>
        <taxon>Pseudomonadati</taxon>
        <taxon>Bacteroidota</taxon>
        <taxon>Flavobacteriia</taxon>
        <taxon>Flavobacteriales</taxon>
        <taxon>Flavobacteriaceae</taxon>
        <taxon>Nonlabens</taxon>
    </lineage>
</organism>
<feature type="transmembrane region" description="Helical" evidence="1">
    <location>
        <begin position="20"/>
        <end position="42"/>
    </location>
</feature>
<keyword evidence="3" id="KW-1185">Reference proteome</keyword>
<proteinExistence type="predicted"/>
<keyword evidence="1" id="KW-1133">Transmembrane helix</keyword>
<sequence length="64" mass="7133">MNFYGLVLGLILARFRESGTTMIIFQYILLGLAVSGAVLWLFRKQLFPKKYKSGDCGDGDCGCH</sequence>
<evidence type="ECO:0008006" key="4">
    <source>
        <dbReference type="Google" id="ProtNLM"/>
    </source>
</evidence>
<dbReference type="EMBL" id="AP014548">
    <property type="protein sequence ID" value="BAO54643.1"/>
    <property type="molecule type" value="Genomic_DNA"/>
</dbReference>
<accession>W8VUJ1</accession>
<protein>
    <recommendedName>
        <fullName evidence="4">FeoB-associated Cys-rich membrane protein</fullName>
    </recommendedName>
</protein>
<dbReference type="Proteomes" id="UP000031760">
    <property type="component" value="Chromosome"/>
</dbReference>
<keyword evidence="1" id="KW-0472">Membrane</keyword>
<name>W8VUJ1_9FLAO</name>
<dbReference type="RefSeq" id="WP_041495350.1">
    <property type="nucleotide sequence ID" value="NZ_AP014548.1"/>
</dbReference>
<dbReference type="KEGG" id="nmf:NMS_0634"/>
<dbReference type="STRING" id="1454201.NMS_0634"/>
<dbReference type="AlphaFoldDB" id="W8VUJ1"/>
<dbReference type="HOGENOM" id="CLU_2863313_0_0_10"/>
<keyword evidence="1" id="KW-0812">Transmembrane</keyword>
<evidence type="ECO:0000256" key="1">
    <source>
        <dbReference type="SAM" id="Phobius"/>
    </source>
</evidence>